<reference evidence="1" key="1">
    <citation type="submission" date="2014-11" db="EMBL/GenBank/DDBJ databases">
        <authorList>
            <person name="Amaro Gonzalez C."/>
        </authorList>
    </citation>
    <scope>NUCLEOTIDE SEQUENCE</scope>
</reference>
<sequence length="41" mass="5199">MRWVKEKKCTTWEGLYMASRRHLEECCWRTHQMVLIFKVRK</sequence>
<accession>A0A0E9WB04</accession>
<organism evidence="1">
    <name type="scientific">Anguilla anguilla</name>
    <name type="common">European freshwater eel</name>
    <name type="synonym">Muraena anguilla</name>
    <dbReference type="NCBI Taxonomy" id="7936"/>
    <lineage>
        <taxon>Eukaryota</taxon>
        <taxon>Metazoa</taxon>
        <taxon>Chordata</taxon>
        <taxon>Craniata</taxon>
        <taxon>Vertebrata</taxon>
        <taxon>Euteleostomi</taxon>
        <taxon>Actinopterygii</taxon>
        <taxon>Neopterygii</taxon>
        <taxon>Teleostei</taxon>
        <taxon>Anguilliformes</taxon>
        <taxon>Anguillidae</taxon>
        <taxon>Anguilla</taxon>
    </lineage>
</organism>
<dbReference type="EMBL" id="GBXM01021045">
    <property type="protein sequence ID" value="JAH87532.1"/>
    <property type="molecule type" value="Transcribed_RNA"/>
</dbReference>
<proteinExistence type="predicted"/>
<dbReference type="AlphaFoldDB" id="A0A0E9WB04"/>
<reference evidence="1" key="2">
    <citation type="journal article" date="2015" name="Fish Shellfish Immunol.">
        <title>Early steps in the European eel (Anguilla anguilla)-Vibrio vulnificus interaction in the gills: Role of the RtxA13 toxin.</title>
        <authorList>
            <person name="Callol A."/>
            <person name="Pajuelo D."/>
            <person name="Ebbesson L."/>
            <person name="Teles M."/>
            <person name="MacKenzie S."/>
            <person name="Amaro C."/>
        </authorList>
    </citation>
    <scope>NUCLEOTIDE SEQUENCE</scope>
</reference>
<evidence type="ECO:0000313" key="1">
    <source>
        <dbReference type="EMBL" id="JAH87532.1"/>
    </source>
</evidence>
<name>A0A0E9WB04_ANGAN</name>
<protein>
    <submittedName>
        <fullName evidence="1">Uncharacterized protein</fullName>
    </submittedName>
</protein>